<feature type="transmembrane region" description="Helical" evidence="1">
    <location>
        <begin position="157"/>
        <end position="178"/>
    </location>
</feature>
<dbReference type="EMBL" id="CAJNOR010002330">
    <property type="protein sequence ID" value="CAF1279143.1"/>
    <property type="molecule type" value="Genomic_DNA"/>
</dbReference>
<keyword evidence="1" id="KW-1133">Transmembrane helix</keyword>
<dbReference type="AlphaFoldDB" id="A0A815C4P7"/>
<keyword evidence="1" id="KW-0812">Transmembrane</keyword>
<accession>A0A815C4P7</accession>
<protein>
    <submittedName>
        <fullName evidence="4">Uncharacterized protein</fullName>
    </submittedName>
</protein>
<evidence type="ECO:0000313" key="3">
    <source>
        <dbReference type="EMBL" id="CAF0780915.1"/>
    </source>
</evidence>
<keyword evidence="2" id="KW-0732">Signal</keyword>
<evidence type="ECO:0000313" key="5">
    <source>
        <dbReference type="Proteomes" id="UP000663828"/>
    </source>
</evidence>
<comment type="caution">
    <text evidence="4">The sequence shown here is derived from an EMBL/GenBank/DDBJ whole genome shotgun (WGS) entry which is preliminary data.</text>
</comment>
<dbReference type="EMBL" id="CAJNOJ010000010">
    <property type="protein sequence ID" value="CAF0780915.1"/>
    <property type="molecule type" value="Genomic_DNA"/>
</dbReference>
<keyword evidence="5" id="KW-1185">Reference proteome</keyword>
<sequence length="215" mass="24453">MLISIVVATLLITVKIAQTDSLKTTLPVSMILDGFTLEQWNERSLWNQTCPIIVHHLNEFCKKDYLCDAEYGIANVHLMHAVQYSLASIQLNITADKPVLSMTTRMGNTLSLYNYTGLLTRALLQTKVDIERSNERHLFFTSNYSNENSFVSRTSRLLFVLLGILLVATVFGLTVLFFQRIRQHSYSKLLKIPRIYQTTQDEPLTDAPSTAALHQ</sequence>
<feature type="chain" id="PRO_5036411365" evidence="2">
    <location>
        <begin position="20"/>
        <end position="215"/>
    </location>
</feature>
<proteinExistence type="predicted"/>
<evidence type="ECO:0000256" key="2">
    <source>
        <dbReference type="SAM" id="SignalP"/>
    </source>
</evidence>
<dbReference type="Proteomes" id="UP000663828">
    <property type="component" value="Unassembled WGS sequence"/>
</dbReference>
<gene>
    <name evidence="3" type="ORF">EDS130_LOCUS3823</name>
    <name evidence="4" type="ORF">XAT740_LOCUS27718</name>
</gene>
<evidence type="ECO:0000313" key="4">
    <source>
        <dbReference type="EMBL" id="CAF1279143.1"/>
    </source>
</evidence>
<evidence type="ECO:0000256" key="1">
    <source>
        <dbReference type="SAM" id="Phobius"/>
    </source>
</evidence>
<dbReference type="Proteomes" id="UP000663852">
    <property type="component" value="Unassembled WGS sequence"/>
</dbReference>
<reference evidence="4" key="1">
    <citation type="submission" date="2021-02" db="EMBL/GenBank/DDBJ databases">
        <authorList>
            <person name="Nowell W R."/>
        </authorList>
    </citation>
    <scope>NUCLEOTIDE SEQUENCE</scope>
</reference>
<keyword evidence="1" id="KW-0472">Membrane</keyword>
<organism evidence="4 5">
    <name type="scientific">Adineta ricciae</name>
    <name type="common">Rotifer</name>
    <dbReference type="NCBI Taxonomy" id="249248"/>
    <lineage>
        <taxon>Eukaryota</taxon>
        <taxon>Metazoa</taxon>
        <taxon>Spiralia</taxon>
        <taxon>Gnathifera</taxon>
        <taxon>Rotifera</taxon>
        <taxon>Eurotatoria</taxon>
        <taxon>Bdelloidea</taxon>
        <taxon>Adinetida</taxon>
        <taxon>Adinetidae</taxon>
        <taxon>Adineta</taxon>
    </lineage>
</organism>
<feature type="signal peptide" evidence="2">
    <location>
        <begin position="1"/>
        <end position="19"/>
    </location>
</feature>
<name>A0A815C4P7_ADIRI</name>
<dbReference type="OrthoDB" id="10025430at2759"/>